<keyword evidence="6" id="KW-1185">Reference proteome</keyword>
<dbReference type="SUPFAM" id="SSF53383">
    <property type="entry name" value="PLP-dependent transferases"/>
    <property type="match status" value="1"/>
</dbReference>
<dbReference type="InterPro" id="IPR054542">
    <property type="entry name" value="Cys_met_metab_PP"/>
</dbReference>
<dbReference type="AlphaFoldDB" id="A0A138ZZ89"/>
<dbReference type="Gene3D" id="3.40.640.10">
    <property type="entry name" value="Type I PLP-dependent aspartate aminotransferase-like (Major domain)"/>
    <property type="match status" value="1"/>
</dbReference>
<dbReference type="PIRSF" id="PIRSF001434">
    <property type="entry name" value="CGS"/>
    <property type="match status" value="1"/>
</dbReference>
<comment type="cofactor">
    <cofactor evidence="1 4">
        <name>pyridoxal 5'-phosphate</name>
        <dbReference type="ChEBI" id="CHEBI:597326"/>
    </cofactor>
</comment>
<reference evidence="5 6" key="1">
    <citation type="journal article" date="2015" name="Genome Biol. Evol.">
        <title>Phylogenomic analyses indicate that early fungi evolved digesting cell walls of algal ancestors of land plants.</title>
        <authorList>
            <person name="Chang Y."/>
            <person name="Wang S."/>
            <person name="Sekimoto S."/>
            <person name="Aerts A.L."/>
            <person name="Choi C."/>
            <person name="Clum A."/>
            <person name="LaButti K.M."/>
            <person name="Lindquist E.A."/>
            <person name="Yee Ngan C."/>
            <person name="Ohm R.A."/>
            <person name="Salamov A.A."/>
            <person name="Grigoriev I.V."/>
            <person name="Spatafora J.W."/>
            <person name="Berbee M.L."/>
        </authorList>
    </citation>
    <scope>NUCLEOTIDE SEQUENCE [LARGE SCALE GENOMIC DNA]</scope>
    <source>
        <strain evidence="5 6">JEL478</strain>
    </source>
</reference>
<dbReference type="InterPro" id="IPR015424">
    <property type="entry name" value="PyrdxlP-dep_Trfase"/>
</dbReference>
<dbReference type="PANTHER" id="PTHR11808:SF35">
    <property type="entry name" value="CYSTATHIONINE GAMMA-SYNTHASE (AFU_ORTHOLOGUE AFUA_7G01590)"/>
    <property type="match status" value="1"/>
</dbReference>
<organism evidence="5 6">
    <name type="scientific">Gonapodya prolifera (strain JEL478)</name>
    <name type="common">Monoblepharis prolifera</name>
    <dbReference type="NCBI Taxonomy" id="1344416"/>
    <lineage>
        <taxon>Eukaryota</taxon>
        <taxon>Fungi</taxon>
        <taxon>Fungi incertae sedis</taxon>
        <taxon>Chytridiomycota</taxon>
        <taxon>Chytridiomycota incertae sedis</taxon>
        <taxon>Monoblepharidomycetes</taxon>
        <taxon>Monoblepharidales</taxon>
        <taxon>Gonapodyaceae</taxon>
        <taxon>Gonapodya</taxon>
    </lineage>
</organism>
<dbReference type="InterPro" id="IPR000277">
    <property type="entry name" value="Cys/Met-Metab_PyrdxlP-dep_enz"/>
</dbReference>
<evidence type="ECO:0000256" key="4">
    <source>
        <dbReference type="RuleBase" id="RU362118"/>
    </source>
</evidence>
<comment type="similarity">
    <text evidence="4">Belongs to the trans-sulfuration enzymes family.</text>
</comment>
<dbReference type="STRING" id="1344416.A0A138ZZ89"/>
<dbReference type="Gene3D" id="3.90.1150.10">
    <property type="entry name" value="Aspartate Aminotransferase, domain 1"/>
    <property type="match status" value="1"/>
</dbReference>
<dbReference type="GO" id="GO:0019346">
    <property type="term" value="P:transsulfuration"/>
    <property type="evidence" value="ECO:0007669"/>
    <property type="project" value="InterPro"/>
</dbReference>
<keyword evidence="2 3" id="KW-0663">Pyridoxal phosphate</keyword>
<evidence type="ECO:0000256" key="1">
    <source>
        <dbReference type="ARBA" id="ARBA00001933"/>
    </source>
</evidence>
<gene>
    <name evidence="5" type="ORF">M427DRAFT_63482</name>
</gene>
<protein>
    <submittedName>
        <fullName evidence="5">Cystathionine gamma-synthase</fullName>
    </submittedName>
</protein>
<dbReference type="OMA" id="VNFRYAR"/>
<evidence type="ECO:0000256" key="2">
    <source>
        <dbReference type="ARBA" id="ARBA00022898"/>
    </source>
</evidence>
<feature type="modified residue" description="N6-(pyridoxal phosphate)lysine" evidence="3">
    <location>
        <position position="236"/>
    </location>
</feature>
<accession>A0A138ZZ89</accession>
<dbReference type="InterPro" id="IPR015422">
    <property type="entry name" value="PyrdxlP-dep_Trfase_small"/>
</dbReference>
<evidence type="ECO:0000313" key="5">
    <source>
        <dbReference type="EMBL" id="KXS09826.1"/>
    </source>
</evidence>
<dbReference type="PROSITE" id="PS00868">
    <property type="entry name" value="CYS_MET_METAB_PP"/>
    <property type="match status" value="1"/>
</dbReference>
<dbReference type="Pfam" id="PF01053">
    <property type="entry name" value="Cys_Met_Meta_PP"/>
    <property type="match status" value="1"/>
</dbReference>
<dbReference type="GO" id="GO:0016846">
    <property type="term" value="F:carbon-sulfur lyase activity"/>
    <property type="evidence" value="ECO:0007669"/>
    <property type="project" value="TreeGrafter"/>
</dbReference>
<sequence>MTHAHRSPLSFASIAVHADDYLAELDPTGPVAPAISVSTTFRHPPSYNDWPRNPDHVPSDPHEPVQHIYSRDSSPIIERVEVVVAALESAYPSDSPGGSANTLPPKAYAVSYGSGLNAVHAMLVFYQPKRIIKSRAGYFGSEAAARTYQRGRDVEILYLDTIETASGIYRKYESRPRDLVLLESPMNPTNDVEDLEWWTSRRVPGAFVAIDGTFAPPPLQFPLRHGIDIVMHSTTKYMGGHSDLMGGVLVVTDPKAALGLREDRTNNGWQPGSLESSLLLRSLRSLPLRVTRQSATATKLAAWLSGADARAGDEEALSVVDKVLHTSVPGTKGHEVASKYLVGGHAACFAVVFKNAHYARLAVLKMRLFANATSLGGVESLAEWRHAVDPNTIPELVRLSVGLEEFEDLQEDLRSAFVEVKAETDKVV</sequence>
<dbReference type="InterPro" id="IPR015421">
    <property type="entry name" value="PyrdxlP-dep_Trfase_major"/>
</dbReference>
<dbReference type="EMBL" id="KQ965849">
    <property type="protein sequence ID" value="KXS09826.1"/>
    <property type="molecule type" value="Genomic_DNA"/>
</dbReference>
<proteinExistence type="inferred from homology"/>
<name>A0A138ZZ89_GONPJ</name>
<evidence type="ECO:0000313" key="6">
    <source>
        <dbReference type="Proteomes" id="UP000070544"/>
    </source>
</evidence>
<dbReference type="PANTHER" id="PTHR11808">
    <property type="entry name" value="TRANS-SULFURATION ENZYME FAMILY MEMBER"/>
    <property type="match status" value="1"/>
</dbReference>
<dbReference type="OrthoDB" id="3512640at2759"/>
<evidence type="ECO:0000256" key="3">
    <source>
        <dbReference type="PIRSR" id="PIRSR001434-2"/>
    </source>
</evidence>
<dbReference type="GO" id="GO:0030170">
    <property type="term" value="F:pyridoxal phosphate binding"/>
    <property type="evidence" value="ECO:0007669"/>
    <property type="project" value="InterPro"/>
</dbReference>
<dbReference type="Proteomes" id="UP000070544">
    <property type="component" value="Unassembled WGS sequence"/>
</dbReference>
<dbReference type="GO" id="GO:0005737">
    <property type="term" value="C:cytoplasm"/>
    <property type="evidence" value="ECO:0007669"/>
    <property type="project" value="TreeGrafter"/>
</dbReference>